<feature type="domain" description="Myb/SANT-like" evidence="2">
    <location>
        <begin position="7"/>
        <end position="81"/>
    </location>
</feature>
<reference evidence="3" key="2">
    <citation type="submission" date="2018-08" db="UniProtKB">
        <authorList>
            <consortium name="EnsemblPlants"/>
        </authorList>
    </citation>
    <scope>IDENTIFICATION</scope>
    <source>
        <strain evidence="3">Yugu1</strain>
    </source>
</reference>
<dbReference type="eggNOG" id="ENOG502T2DY">
    <property type="taxonomic scope" value="Eukaryota"/>
</dbReference>
<dbReference type="InterPro" id="IPR024752">
    <property type="entry name" value="Myb/SANT-like_dom"/>
</dbReference>
<dbReference type="AlphaFoldDB" id="K4AJA7"/>
<evidence type="ECO:0000313" key="3">
    <source>
        <dbReference type="EnsemblPlants" id="KQK88884"/>
    </source>
</evidence>
<sequence>MNHNRANWDEGMTKTLLDLCIAQKNQFNWSNRCITKLGWKNVYRSFNQQTGMNLGSKQLQNKLNALRRTFVSWRDLQIQSGGVAADPTFWEDEEVETSGGAAQPSSQSSFVKPPPFIDELYELYGCDPQDRGTLLTAGGIREATPSVGTEGNAADLYQDPMRASSAHNLSKRSSQEISVDSPPKKKSDSLEDYFRDISETVANRSQKCADREQEEMDHAMQLIEEDGLQEGSPLYCQTLYLCTRNPGYRRSFTKMKMKEG</sequence>
<dbReference type="HOGENOM" id="CLU_092221_1_0_1"/>
<organism evidence="3 4">
    <name type="scientific">Setaria italica</name>
    <name type="common">Foxtail millet</name>
    <name type="synonym">Panicum italicum</name>
    <dbReference type="NCBI Taxonomy" id="4555"/>
    <lineage>
        <taxon>Eukaryota</taxon>
        <taxon>Viridiplantae</taxon>
        <taxon>Streptophyta</taxon>
        <taxon>Embryophyta</taxon>
        <taxon>Tracheophyta</taxon>
        <taxon>Spermatophyta</taxon>
        <taxon>Magnoliopsida</taxon>
        <taxon>Liliopsida</taxon>
        <taxon>Poales</taxon>
        <taxon>Poaceae</taxon>
        <taxon>PACMAD clade</taxon>
        <taxon>Panicoideae</taxon>
        <taxon>Panicodae</taxon>
        <taxon>Paniceae</taxon>
        <taxon>Cenchrinae</taxon>
        <taxon>Setaria</taxon>
    </lineage>
</organism>
<dbReference type="Pfam" id="PF12776">
    <property type="entry name" value="Myb_DNA-bind_3"/>
    <property type="match status" value="1"/>
</dbReference>
<dbReference type="PANTHER" id="PTHR47069:SF9">
    <property type="entry name" value="MYB_SANT-LIKE DOMAIN-CONTAINING PROTEIN"/>
    <property type="match status" value="1"/>
</dbReference>
<feature type="region of interest" description="Disordered" evidence="1">
    <location>
        <begin position="164"/>
        <end position="189"/>
    </location>
</feature>
<dbReference type="Gramene" id="KQK88884">
    <property type="protein sequence ID" value="KQK88884"/>
    <property type="gene ID" value="SETIT_038972mg"/>
</dbReference>
<accession>K4AJA7</accession>
<feature type="compositionally biased region" description="Polar residues" evidence="1">
    <location>
        <begin position="165"/>
        <end position="178"/>
    </location>
</feature>
<protein>
    <recommendedName>
        <fullName evidence="2">Myb/SANT-like domain-containing protein</fullName>
    </recommendedName>
</protein>
<dbReference type="OMA" id="QKCADRE"/>
<evidence type="ECO:0000259" key="2">
    <source>
        <dbReference type="Pfam" id="PF12776"/>
    </source>
</evidence>
<dbReference type="InParanoid" id="K4AJA7"/>
<dbReference type="EnsemblPlants" id="KQK88884">
    <property type="protein sequence ID" value="KQK88884"/>
    <property type="gene ID" value="SETIT_038972mg"/>
</dbReference>
<keyword evidence="4" id="KW-1185">Reference proteome</keyword>
<gene>
    <name evidence="3" type="primary">LOC105915131</name>
</gene>
<proteinExistence type="predicted"/>
<name>K4AJA7_SETIT</name>
<evidence type="ECO:0000313" key="4">
    <source>
        <dbReference type="Proteomes" id="UP000004995"/>
    </source>
</evidence>
<dbReference type="Proteomes" id="UP000004995">
    <property type="component" value="Unassembled WGS sequence"/>
</dbReference>
<dbReference type="EMBL" id="AGNK02005582">
    <property type="status" value="NOT_ANNOTATED_CDS"/>
    <property type="molecule type" value="Genomic_DNA"/>
</dbReference>
<reference evidence="4" key="1">
    <citation type="journal article" date="2012" name="Nat. Biotechnol.">
        <title>Reference genome sequence of the model plant Setaria.</title>
        <authorList>
            <person name="Bennetzen J.L."/>
            <person name="Schmutz J."/>
            <person name="Wang H."/>
            <person name="Percifield R."/>
            <person name="Hawkins J."/>
            <person name="Pontaroli A.C."/>
            <person name="Estep M."/>
            <person name="Feng L."/>
            <person name="Vaughn J.N."/>
            <person name="Grimwood J."/>
            <person name="Jenkins J."/>
            <person name="Barry K."/>
            <person name="Lindquist E."/>
            <person name="Hellsten U."/>
            <person name="Deshpande S."/>
            <person name="Wang X."/>
            <person name="Wu X."/>
            <person name="Mitros T."/>
            <person name="Triplett J."/>
            <person name="Yang X."/>
            <person name="Ye C.Y."/>
            <person name="Mauro-Herrera M."/>
            <person name="Wang L."/>
            <person name="Li P."/>
            <person name="Sharma M."/>
            <person name="Sharma R."/>
            <person name="Ronald P.C."/>
            <person name="Panaud O."/>
            <person name="Kellogg E.A."/>
            <person name="Brutnell T.P."/>
            <person name="Doust A.N."/>
            <person name="Tuskan G.A."/>
            <person name="Rokhsar D."/>
            <person name="Devos K.M."/>
        </authorList>
    </citation>
    <scope>NUCLEOTIDE SEQUENCE [LARGE SCALE GENOMIC DNA]</scope>
    <source>
        <strain evidence="4">cv. Yugu1</strain>
    </source>
</reference>
<evidence type="ECO:0000256" key="1">
    <source>
        <dbReference type="SAM" id="MobiDB-lite"/>
    </source>
</evidence>
<dbReference type="PANTHER" id="PTHR47069">
    <property type="match status" value="1"/>
</dbReference>